<name>A0A0P7BAB4_9HYPO</name>
<gene>
    <name evidence="1" type="ORF">AK830_g7380</name>
</gene>
<organism evidence="1 2">
    <name type="scientific">Neonectria ditissima</name>
    <dbReference type="NCBI Taxonomy" id="78410"/>
    <lineage>
        <taxon>Eukaryota</taxon>
        <taxon>Fungi</taxon>
        <taxon>Dikarya</taxon>
        <taxon>Ascomycota</taxon>
        <taxon>Pezizomycotina</taxon>
        <taxon>Sordariomycetes</taxon>
        <taxon>Hypocreomycetidae</taxon>
        <taxon>Hypocreales</taxon>
        <taxon>Nectriaceae</taxon>
        <taxon>Neonectria</taxon>
    </lineage>
</organism>
<evidence type="ECO:0000313" key="2">
    <source>
        <dbReference type="Proteomes" id="UP000050424"/>
    </source>
</evidence>
<evidence type="ECO:0000313" key="1">
    <source>
        <dbReference type="EMBL" id="KPM39167.1"/>
    </source>
</evidence>
<reference evidence="1 2" key="1">
    <citation type="submission" date="2015-09" db="EMBL/GenBank/DDBJ databases">
        <title>Draft genome of a European isolate of the apple canker pathogen Neonectria ditissima.</title>
        <authorList>
            <person name="Gomez-Cortecero A."/>
            <person name="Harrison R.J."/>
            <person name="Armitage A.D."/>
        </authorList>
    </citation>
    <scope>NUCLEOTIDE SEQUENCE [LARGE SCALE GENOMIC DNA]</scope>
    <source>
        <strain evidence="1 2">R09/05</strain>
    </source>
</reference>
<accession>A0A0P7BAB4</accession>
<proteinExistence type="predicted"/>
<dbReference type="Proteomes" id="UP000050424">
    <property type="component" value="Unassembled WGS sequence"/>
</dbReference>
<sequence length="262" mass="28832">MRRANLSGYRWLFASRRKCDLCKPPFPALVLSRTVEESLPIISQYLNPSAARQERLGAKASPPAKQDNVASSYYQQSATYGLAPVTSVLARRDLVGLALELIPHFDGWSIRHQPCSPCWGILGWTLERWIWPDGWVGSLLGQAQDTAQCPATHAPVNLVSATMFRLHVLGPAEPRPSPLERSHVVGHEEPGASLTQNLNADPRRCHLGTRPLLVCWLDSTATTGSGKGFQTLRLSPTARVDGGLTLVSRSATLRRMRRQARG</sequence>
<dbReference type="OrthoDB" id="10592380at2759"/>
<dbReference type="AlphaFoldDB" id="A0A0P7BAB4"/>
<comment type="caution">
    <text evidence="1">The sequence shown here is derived from an EMBL/GenBank/DDBJ whole genome shotgun (WGS) entry which is preliminary data.</text>
</comment>
<protein>
    <submittedName>
        <fullName evidence="1">Uncharacterized protein</fullName>
    </submittedName>
</protein>
<keyword evidence="2" id="KW-1185">Reference proteome</keyword>
<dbReference type="EMBL" id="LKCW01000114">
    <property type="protein sequence ID" value="KPM39167.1"/>
    <property type="molecule type" value="Genomic_DNA"/>
</dbReference>